<dbReference type="GO" id="GO:0016740">
    <property type="term" value="F:transferase activity"/>
    <property type="evidence" value="ECO:0007669"/>
    <property type="project" value="UniProtKB-KW"/>
</dbReference>
<dbReference type="InterPro" id="IPR037133">
    <property type="entry name" value="THP_succinylTrfase_N_sf"/>
</dbReference>
<comment type="similarity">
    <text evidence="1">Belongs to the transferase hexapeptide repeat family.</text>
</comment>
<dbReference type="InterPro" id="IPR023180">
    <property type="entry name" value="THP_succinylTrfase_dom1"/>
</dbReference>
<dbReference type="InterPro" id="IPR001451">
    <property type="entry name" value="Hexapep"/>
</dbReference>
<dbReference type="PANTHER" id="PTHR43300:SF10">
    <property type="entry name" value="2,3,4,5-TETRAHYDROPYRIDINE-2,6-DICARBOXYLATE N-ACETYLTRANSFERASE"/>
    <property type="match status" value="1"/>
</dbReference>
<dbReference type="Proteomes" id="UP000289437">
    <property type="component" value="Unassembled WGS sequence"/>
</dbReference>
<evidence type="ECO:0000313" key="3">
    <source>
        <dbReference type="EMBL" id="RXH57418.1"/>
    </source>
</evidence>
<dbReference type="Gene3D" id="1.10.166.10">
    <property type="entry name" value="Tetrahydrodipicolinate-N-succinyltransferase, N-terminal domain"/>
    <property type="match status" value="1"/>
</dbReference>
<evidence type="ECO:0000259" key="2">
    <source>
        <dbReference type="Pfam" id="PF14805"/>
    </source>
</evidence>
<dbReference type="NCBIfam" id="NF008808">
    <property type="entry name" value="PRK11830.1"/>
    <property type="match status" value="1"/>
</dbReference>
<dbReference type="SUPFAM" id="SSF51161">
    <property type="entry name" value="Trimeric LpxA-like enzymes"/>
    <property type="match status" value="1"/>
</dbReference>
<proteinExistence type="inferred from homology"/>
<sequence length="263" mass="27287">MAQAAFFSLRTALESGSVRAAEPDAASPTGWRVNPWVKRGILLGFRLGTLEEMNGSHAQGFPLSFVDKNTYPARHFSAANGVRVVPGGSSVRSGAHVASGVVIMPPAYINVGAFVDEGTMVDSHALVGSCAQIGKRVHLSAAAQIGGVLEPVNASPVIIEDDVLVGGNTGVYEGTIVRSKAVLAAGTILTRGTPVYDATTGEILRATADMPLIIPSGAVVVPGSRAITSGPGKELGLSVYTPVIVKYRDEKTELSLALEDLLR</sequence>
<dbReference type="PANTHER" id="PTHR43300">
    <property type="entry name" value="ACETYLTRANSFERASE"/>
    <property type="match status" value="1"/>
</dbReference>
<dbReference type="CDD" id="cd03350">
    <property type="entry name" value="LbH_THP_succinylT"/>
    <property type="match status" value="1"/>
</dbReference>
<evidence type="ECO:0000256" key="1">
    <source>
        <dbReference type="ARBA" id="ARBA00007274"/>
    </source>
</evidence>
<dbReference type="AlphaFoldDB" id="A0A4Q0T5Q0"/>
<comment type="caution">
    <text evidence="3">The sequence shown here is derived from an EMBL/GenBank/DDBJ whole genome shotgun (WGS) entry which is preliminary data.</text>
</comment>
<keyword evidence="4" id="KW-1185">Reference proteome</keyword>
<dbReference type="InterPro" id="IPR050179">
    <property type="entry name" value="Trans_hexapeptide_repeat"/>
</dbReference>
<accession>A0A4Q0T5Q0</accession>
<name>A0A4Q0T5Q0_9BACT</name>
<gene>
    <name evidence="3" type="ORF">GRAN_0728</name>
</gene>
<dbReference type="Gene3D" id="2.160.10.10">
    <property type="entry name" value="Hexapeptide repeat proteins"/>
    <property type="match status" value="1"/>
</dbReference>
<organism evidence="3 4">
    <name type="scientific">Granulicella sibirica</name>
    <dbReference type="NCBI Taxonomy" id="2479048"/>
    <lineage>
        <taxon>Bacteria</taxon>
        <taxon>Pseudomonadati</taxon>
        <taxon>Acidobacteriota</taxon>
        <taxon>Terriglobia</taxon>
        <taxon>Terriglobales</taxon>
        <taxon>Acidobacteriaceae</taxon>
        <taxon>Granulicella</taxon>
    </lineage>
</organism>
<reference evidence="3 4" key="1">
    <citation type="submission" date="2018-11" db="EMBL/GenBank/DDBJ databases">
        <authorList>
            <person name="Mardanov A.V."/>
            <person name="Ravin N.V."/>
            <person name="Dedysh S.N."/>
        </authorList>
    </citation>
    <scope>NUCLEOTIDE SEQUENCE [LARGE SCALE GENOMIC DNA]</scope>
    <source>
        <strain evidence="3 4">AF10</strain>
    </source>
</reference>
<feature type="domain" description="Tetrahydrodipicolinate-N-succinyltransferase chain A" evidence="2">
    <location>
        <begin position="3"/>
        <end position="47"/>
    </location>
</feature>
<dbReference type="Pfam" id="PF14602">
    <property type="entry name" value="Hexapep_2"/>
    <property type="match status" value="1"/>
</dbReference>
<dbReference type="InterPro" id="IPR011004">
    <property type="entry name" value="Trimer_LpxA-like_sf"/>
</dbReference>
<evidence type="ECO:0000313" key="4">
    <source>
        <dbReference type="Proteomes" id="UP000289437"/>
    </source>
</evidence>
<keyword evidence="3" id="KW-0808">Transferase</keyword>
<reference evidence="4" key="2">
    <citation type="submission" date="2019-02" db="EMBL/GenBank/DDBJ databases">
        <title>Granulicella sibirica sp. nov., a psychrotolerant acidobacterium isolated from an organic soil layer in forested tundra, West Siberia.</title>
        <authorList>
            <person name="Oshkin I.Y."/>
            <person name="Kulichevskaya I.S."/>
            <person name="Rijpstra W.I.C."/>
            <person name="Sinninghe Damste J.S."/>
            <person name="Rakitin A.L."/>
            <person name="Ravin N.V."/>
            <person name="Dedysh S.N."/>
        </authorList>
    </citation>
    <scope>NUCLEOTIDE SEQUENCE [LARGE SCALE GENOMIC DNA]</scope>
    <source>
        <strain evidence="4">AF10</strain>
    </source>
</reference>
<dbReference type="EMBL" id="RDSM01000001">
    <property type="protein sequence ID" value="RXH57418.1"/>
    <property type="molecule type" value="Genomic_DNA"/>
</dbReference>
<dbReference type="Pfam" id="PF14805">
    <property type="entry name" value="THDPS_N_2"/>
    <property type="match status" value="1"/>
</dbReference>
<protein>
    <submittedName>
        <fullName evidence="3">2,3,4,5-tetrahydropyridine-2,6-dicarboxylate N-succinyltransferase</fullName>
    </submittedName>
</protein>